<dbReference type="PROSITE" id="PS00150">
    <property type="entry name" value="ACYLPHOSPHATASE_1"/>
    <property type="match status" value="1"/>
</dbReference>
<accession>A0A7Z7LEQ6</accession>
<dbReference type="InterPro" id="IPR036046">
    <property type="entry name" value="Acylphosphatase-like_dom_sf"/>
</dbReference>
<evidence type="ECO:0000313" key="9">
    <source>
        <dbReference type="Proteomes" id="UP000250796"/>
    </source>
</evidence>
<organism evidence="8 9">
    <name type="scientific">Mesotoga infera</name>
    <dbReference type="NCBI Taxonomy" id="1236046"/>
    <lineage>
        <taxon>Bacteria</taxon>
        <taxon>Thermotogati</taxon>
        <taxon>Thermotogota</taxon>
        <taxon>Thermotogae</taxon>
        <taxon>Kosmotogales</taxon>
        <taxon>Kosmotogaceae</taxon>
        <taxon>Mesotoga</taxon>
    </lineage>
</organism>
<evidence type="ECO:0000256" key="2">
    <source>
        <dbReference type="ARBA" id="ARBA00012150"/>
    </source>
</evidence>
<dbReference type="PROSITE" id="PS51160">
    <property type="entry name" value="ACYLPHOSPHATASE_3"/>
    <property type="match status" value="1"/>
</dbReference>
<dbReference type="PANTHER" id="PTHR47268:SF4">
    <property type="entry name" value="ACYLPHOSPHATASE"/>
    <property type="match status" value="1"/>
</dbReference>
<dbReference type="InterPro" id="IPR017968">
    <property type="entry name" value="Acylphosphatase_CS"/>
</dbReference>
<proteinExistence type="inferred from homology"/>
<feature type="active site" evidence="4">
    <location>
        <position position="18"/>
    </location>
</feature>
<keyword evidence="9" id="KW-1185">Reference proteome</keyword>
<name>A0A7Z7LEQ6_9BACT</name>
<evidence type="ECO:0000256" key="5">
    <source>
        <dbReference type="RuleBase" id="RU000553"/>
    </source>
</evidence>
<evidence type="ECO:0000313" key="8">
    <source>
        <dbReference type="EMBL" id="SSC12491.1"/>
    </source>
</evidence>
<dbReference type="AlphaFoldDB" id="A0A7Z7LEQ6"/>
<dbReference type="EMBL" id="LS974202">
    <property type="protein sequence ID" value="SSC12491.1"/>
    <property type="molecule type" value="Genomic_DNA"/>
</dbReference>
<keyword evidence="4 5" id="KW-0378">Hydrolase</keyword>
<evidence type="ECO:0000256" key="3">
    <source>
        <dbReference type="ARBA" id="ARBA00047645"/>
    </source>
</evidence>
<reference evidence="8 9" key="1">
    <citation type="submission" date="2017-01" db="EMBL/GenBank/DDBJ databases">
        <authorList>
            <person name="Erauso G."/>
        </authorList>
    </citation>
    <scope>NUCLEOTIDE SEQUENCE [LARGE SCALE GENOMIC DNA]</scope>
    <source>
        <strain evidence="8">MESINF1</strain>
    </source>
</reference>
<comment type="similarity">
    <text evidence="1 6">Belongs to the acylphosphatase family.</text>
</comment>
<dbReference type="InterPro" id="IPR020456">
    <property type="entry name" value="Acylphosphatase"/>
</dbReference>
<dbReference type="KEGG" id="minf:MESINF_1042"/>
<dbReference type="EC" id="3.6.1.7" evidence="2 4"/>
<dbReference type="GO" id="GO:0003998">
    <property type="term" value="F:acylphosphatase activity"/>
    <property type="evidence" value="ECO:0007669"/>
    <property type="project" value="UniProtKB-EC"/>
</dbReference>
<sequence length="89" mass="10286">MRTVRIRVYGRVQGVGFRYYTLHTARILGITGYVRNEYDGSVEIVGTGEDASIDEFIQKVDRGPIRANISKCLIEELPEQHFTDFEVRY</sequence>
<comment type="catalytic activity">
    <reaction evidence="3 4 5">
        <text>an acyl phosphate + H2O = a carboxylate + phosphate + H(+)</text>
        <dbReference type="Rhea" id="RHEA:14965"/>
        <dbReference type="ChEBI" id="CHEBI:15377"/>
        <dbReference type="ChEBI" id="CHEBI:15378"/>
        <dbReference type="ChEBI" id="CHEBI:29067"/>
        <dbReference type="ChEBI" id="CHEBI:43474"/>
        <dbReference type="ChEBI" id="CHEBI:59918"/>
        <dbReference type="EC" id="3.6.1.7"/>
    </reaction>
</comment>
<evidence type="ECO:0000256" key="1">
    <source>
        <dbReference type="ARBA" id="ARBA00005614"/>
    </source>
</evidence>
<evidence type="ECO:0000256" key="6">
    <source>
        <dbReference type="RuleBase" id="RU004168"/>
    </source>
</evidence>
<dbReference type="PRINTS" id="PR00112">
    <property type="entry name" value="ACYLPHPHTASE"/>
</dbReference>
<dbReference type="RefSeq" id="WP_169698805.1">
    <property type="nucleotide sequence ID" value="NZ_LS974202.1"/>
</dbReference>
<dbReference type="PANTHER" id="PTHR47268">
    <property type="entry name" value="ACYLPHOSPHATASE"/>
    <property type="match status" value="1"/>
</dbReference>
<protein>
    <recommendedName>
        <fullName evidence="2 4">Acylphosphatase</fullName>
        <ecNumber evidence="2 4">3.6.1.7</ecNumber>
    </recommendedName>
</protein>
<feature type="domain" description="Acylphosphatase-like" evidence="7">
    <location>
        <begin position="3"/>
        <end position="89"/>
    </location>
</feature>
<evidence type="ECO:0000256" key="4">
    <source>
        <dbReference type="PROSITE-ProRule" id="PRU00520"/>
    </source>
</evidence>
<feature type="active site" evidence="4">
    <location>
        <position position="36"/>
    </location>
</feature>
<gene>
    <name evidence="8" type="primary">yccX</name>
    <name evidence="8" type="ORF">MESINF_1042</name>
</gene>
<evidence type="ECO:0000259" key="7">
    <source>
        <dbReference type="PROSITE" id="PS51160"/>
    </source>
</evidence>
<dbReference type="Pfam" id="PF00708">
    <property type="entry name" value="Acylphosphatase"/>
    <property type="match status" value="1"/>
</dbReference>
<dbReference type="InterPro" id="IPR001792">
    <property type="entry name" value="Acylphosphatase-like_dom"/>
</dbReference>
<dbReference type="SUPFAM" id="SSF54975">
    <property type="entry name" value="Acylphosphatase/BLUF domain-like"/>
    <property type="match status" value="1"/>
</dbReference>
<dbReference type="Proteomes" id="UP000250796">
    <property type="component" value="Chromosome MESINF"/>
</dbReference>
<dbReference type="PROSITE" id="PS00151">
    <property type="entry name" value="ACYLPHOSPHATASE_2"/>
    <property type="match status" value="1"/>
</dbReference>
<dbReference type="Gene3D" id="3.30.70.100">
    <property type="match status" value="1"/>
</dbReference>